<dbReference type="Proteomes" id="UP000199300">
    <property type="component" value="Unassembled WGS sequence"/>
</dbReference>
<organism evidence="3 4">
    <name type="scientific">Amphibacillus marinus</name>
    <dbReference type="NCBI Taxonomy" id="872970"/>
    <lineage>
        <taxon>Bacteria</taxon>
        <taxon>Bacillati</taxon>
        <taxon>Bacillota</taxon>
        <taxon>Bacilli</taxon>
        <taxon>Bacillales</taxon>
        <taxon>Bacillaceae</taxon>
        <taxon>Amphibacillus</taxon>
    </lineage>
</organism>
<name>A0A1H8PD77_9BACI</name>
<dbReference type="InterPro" id="IPR002818">
    <property type="entry name" value="DJ-1/PfpI"/>
</dbReference>
<accession>A0A1H8PD77</accession>
<dbReference type="AlphaFoldDB" id="A0A1H8PD77"/>
<dbReference type="CDD" id="cd03134">
    <property type="entry name" value="GATase1_PfpI_like"/>
    <property type="match status" value="1"/>
</dbReference>
<dbReference type="GO" id="GO:0006508">
    <property type="term" value="P:proteolysis"/>
    <property type="evidence" value="ECO:0007669"/>
    <property type="project" value="UniProtKB-KW"/>
</dbReference>
<evidence type="ECO:0000259" key="2">
    <source>
        <dbReference type="Pfam" id="PF01965"/>
    </source>
</evidence>
<evidence type="ECO:0000313" key="3">
    <source>
        <dbReference type="EMBL" id="SEO39598.1"/>
    </source>
</evidence>
<feature type="domain" description="DJ-1/PfpI" evidence="2">
    <location>
        <begin position="2"/>
        <end position="167"/>
    </location>
</feature>
<dbReference type="NCBIfam" id="TIGR01382">
    <property type="entry name" value="PfpI"/>
    <property type="match status" value="1"/>
</dbReference>
<dbReference type="PANTHER" id="PTHR42733">
    <property type="entry name" value="DJ-1 PROTEIN"/>
    <property type="match status" value="1"/>
</dbReference>
<evidence type="ECO:0000256" key="1">
    <source>
        <dbReference type="ARBA" id="ARBA00008542"/>
    </source>
</evidence>
<dbReference type="InterPro" id="IPR029062">
    <property type="entry name" value="Class_I_gatase-like"/>
</dbReference>
<dbReference type="RefSeq" id="WP_091497741.1">
    <property type="nucleotide sequence ID" value="NZ_FODJ01000007.1"/>
</dbReference>
<keyword evidence="3" id="KW-0645">Protease</keyword>
<dbReference type="PANTHER" id="PTHR42733:SF2">
    <property type="entry name" value="DJ-1_THIJ_PFPI FAMILY PROTEIN"/>
    <property type="match status" value="1"/>
</dbReference>
<reference evidence="3 4" key="1">
    <citation type="submission" date="2016-10" db="EMBL/GenBank/DDBJ databases">
        <authorList>
            <person name="de Groot N.N."/>
        </authorList>
    </citation>
    <scope>NUCLEOTIDE SEQUENCE [LARGE SCALE GENOMIC DNA]</scope>
    <source>
        <strain evidence="3 4">CGMCC 1.10434</strain>
    </source>
</reference>
<dbReference type="EMBL" id="FODJ01000007">
    <property type="protein sequence ID" value="SEO39598.1"/>
    <property type="molecule type" value="Genomic_DNA"/>
</dbReference>
<proteinExistence type="inferred from homology"/>
<protein>
    <submittedName>
        <fullName evidence="3">Protease I</fullName>
    </submittedName>
</protein>
<dbReference type="OrthoDB" id="9792284at2"/>
<sequence length="171" mass="18948">MKKVAVVISDMFEDVEYTSPAEAFKSAGHTIITIGKEAGETVTGKQEEIQFQVDKGIADVKPNDFDALLIPGGFSPDLLRSDDRFVSFTKAFMDDKKPVFAICHGPQLLITARAIEGRTATGFKSIKVDMEYAKANYIDQEVVVDQDQLVTSRTPDDLPAFNRESLKLLDR</sequence>
<dbReference type="GO" id="GO:0008233">
    <property type="term" value="F:peptidase activity"/>
    <property type="evidence" value="ECO:0007669"/>
    <property type="project" value="UniProtKB-KW"/>
</dbReference>
<dbReference type="InterPro" id="IPR006286">
    <property type="entry name" value="C56_PfpI-like"/>
</dbReference>
<evidence type="ECO:0000313" key="4">
    <source>
        <dbReference type="Proteomes" id="UP000199300"/>
    </source>
</evidence>
<dbReference type="STRING" id="872970.SAMN04488134_10727"/>
<dbReference type="SUPFAM" id="SSF52317">
    <property type="entry name" value="Class I glutamine amidotransferase-like"/>
    <property type="match status" value="1"/>
</dbReference>
<keyword evidence="3" id="KW-0378">Hydrolase</keyword>
<dbReference type="PROSITE" id="PS51276">
    <property type="entry name" value="PEPTIDASE_C56_PFPI"/>
    <property type="match status" value="1"/>
</dbReference>
<dbReference type="Pfam" id="PF01965">
    <property type="entry name" value="DJ-1_PfpI"/>
    <property type="match status" value="1"/>
</dbReference>
<keyword evidence="4" id="KW-1185">Reference proteome</keyword>
<gene>
    <name evidence="3" type="ORF">SAMN04488134_10727</name>
</gene>
<dbReference type="Gene3D" id="3.40.50.880">
    <property type="match status" value="1"/>
</dbReference>
<comment type="similarity">
    <text evidence="1">Belongs to the peptidase C56 family.</text>
</comment>